<proteinExistence type="predicted"/>
<dbReference type="OrthoDB" id="4773342at2"/>
<sequence precursor="true">MRSLGAVKAWQALAALLVAGSVLSGCESSIDGTPSTSPQSPTEPSFPTARPTRSSPAPSPSTTAAAPPSTSRTVPPSGAETLQPQNGYVFIETKSGRTRCQLSKQDVGCESEFDDSPVIDGEHANGIRLTPDGQIKWIVGNLGDIPVVTLDYRRYSALGWTIDASKDGTRISNDSTGHGMTIAVEGVKTF</sequence>
<dbReference type="PROSITE" id="PS51257">
    <property type="entry name" value="PROKAR_LIPOPROTEIN"/>
    <property type="match status" value="1"/>
</dbReference>
<reference evidence="4" key="1">
    <citation type="submission" date="2015-07" db="EMBL/GenBank/DDBJ databases">
        <authorList>
            <person name="Urmite Genomes"/>
        </authorList>
    </citation>
    <scope>NUCLEOTIDE SEQUENCE [LARGE SCALE GENOMIC DNA]</scope>
    <source>
        <strain evidence="4">type strain: ATCC 49404</strain>
    </source>
</reference>
<feature type="signal peptide" evidence="2">
    <location>
        <begin position="1"/>
        <end position="24"/>
    </location>
</feature>
<name>A0A0H5RR20_9MYCO</name>
<protein>
    <submittedName>
        <fullName evidence="3">LpqJ protein</fullName>
    </submittedName>
</protein>
<evidence type="ECO:0000313" key="4">
    <source>
        <dbReference type="Proteomes" id="UP000199147"/>
    </source>
</evidence>
<gene>
    <name evidence="3" type="ORF">BN2156_03486</name>
</gene>
<dbReference type="Proteomes" id="UP000199147">
    <property type="component" value="Unassembled WGS sequence"/>
</dbReference>
<feature type="compositionally biased region" description="Low complexity" evidence="1">
    <location>
        <begin position="33"/>
        <end position="77"/>
    </location>
</feature>
<dbReference type="STRING" id="146018.BN2156_03486"/>
<evidence type="ECO:0000256" key="1">
    <source>
        <dbReference type="SAM" id="MobiDB-lite"/>
    </source>
</evidence>
<dbReference type="AlphaFoldDB" id="A0A0H5RR20"/>
<dbReference type="EMBL" id="CWKH01000002">
    <property type="protein sequence ID" value="CRZ16615.1"/>
    <property type="molecule type" value="Genomic_DNA"/>
</dbReference>
<feature type="chain" id="PRO_5039398650" evidence="2">
    <location>
        <begin position="25"/>
        <end position="190"/>
    </location>
</feature>
<feature type="region of interest" description="Disordered" evidence="1">
    <location>
        <begin position="27"/>
        <end position="86"/>
    </location>
</feature>
<evidence type="ECO:0000313" key="3">
    <source>
        <dbReference type="EMBL" id="CRZ16615.1"/>
    </source>
</evidence>
<evidence type="ECO:0000256" key="2">
    <source>
        <dbReference type="SAM" id="SignalP"/>
    </source>
</evidence>
<keyword evidence="2" id="KW-0732">Signal</keyword>
<keyword evidence="4" id="KW-1185">Reference proteome</keyword>
<organism evidence="3 4">
    <name type="scientific">Mycolicibacterium neworleansense</name>
    <dbReference type="NCBI Taxonomy" id="146018"/>
    <lineage>
        <taxon>Bacteria</taxon>
        <taxon>Bacillati</taxon>
        <taxon>Actinomycetota</taxon>
        <taxon>Actinomycetes</taxon>
        <taxon>Mycobacteriales</taxon>
        <taxon>Mycobacteriaceae</taxon>
        <taxon>Mycolicibacterium</taxon>
    </lineage>
</organism>
<accession>A0A0H5RR20</accession>